<evidence type="ECO:0000256" key="2">
    <source>
        <dbReference type="ARBA" id="ARBA00022723"/>
    </source>
</evidence>
<evidence type="ECO:0000256" key="3">
    <source>
        <dbReference type="ARBA" id="ARBA00022771"/>
    </source>
</evidence>
<dbReference type="Pfam" id="PF04937">
    <property type="entry name" value="DUF659"/>
    <property type="match status" value="1"/>
</dbReference>
<dbReference type="GO" id="GO:0003677">
    <property type="term" value="F:DNA binding"/>
    <property type="evidence" value="ECO:0007669"/>
    <property type="project" value="UniProtKB-KW"/>
</dbReference>
<dbReference type="GO" id="GO:0046983">
    <property type="term" value="F:protein dimerization activity"/>
    <property type="evidence" value="ECO:0007669"/>
    <property type="project" value="InterPro"/>
</dbReference>
<keyword evidence="4" id="KW-0862">Zinc</keyword>
<dbReference type="Proteomes" id="UP001054252">
    <property type="component" value="Unassembled WGS sequence"/>
</dbReference>
<dbReference type="InterPro" id="IPR012337">
    <property type="entry name" value="RNaseH-like_sf"/>
</dbReference>
<reference evidence="10 11" key="1">
    <citation type="journal article" date="2021" name="Commun. Biol.">
        <title>The genome of Shorea leprosula (Dipterocarpaceae) highlights the ecological relevance of drought in aseasonal tropical rainforests.</title>
        <authorList>
            <person name="Ng K.K.S."/>
            <person name="Kobayashi M.J."/>
            <person name="Fawcett J.A."/>
            <person name="Hatakeyama M."/>
            <person name="Paape T."/>
            <person name="Ng C.H."/>
            <person name="Ang C.C."/>
            <person name="Tnah L.H."/>
            <person name="Lee C.T."/>
            <person name="Nishiyama T."/>
            <person name="Sese J."/>
            <person name="O'Brien M.J."/>
            <person name="Copetti D."/>
            <person name="Mohd Noor M.I."/>
            <person name="Ong R.C."/>
            <person name="Putra M."/>
            <person name="Sireger I.Z."/>
            <person name="Indrioko S."/>
            <person name="Kosugi Y."/>
            <person name="Izuno A."/>
            <person name="Isagi Y."/>
            <person name="Lee S.L."/>
            <person name="Shimizu K.K."/>
        </authorList>
    </citation>
    <scope>NUCLEOTIDE SEQUENCE [LARGE SCALE GENOMIC DNA]</scope>
    <source>
        <strain evidence="10">214</strain>
    </source>
</reference>
<evidence type="ECO:0000256" key="1">
    <source>
        <dbReference type="ARBA" id="ARBA00004123"/>
    </source>
</evidence>
<feature type="region of interest" description="Disordered" evidence="8">
    <location>
        <begin position="156"/>
        <end position="175"/>
    </location>
</feature>
<dbReference type="SUPFAM" id="SSF53098">
    <property type="entry name" value="Ribonuclease H-like"/>
    <property type="match status" value="1"/>
</dbReference>
<dbReference type="Pfam" id="PF05699">
    <property type="entry name" value="Dimer_Tnp_hAT"/>
    <property type="match status" value="1"/>
</dbReference>
<evidence type="ECO:0000256" key="8">
    <source>
        <dbReference type="SAM" id="MobiDB-lite"/>
    </source>
</evidence>
<protein>
    <recommendedName>
        <fullName evidence="9">BED-type domain-containing protein</fullName>
    </recommendedName>
</protein>
<evidence type="ECO:0000256" key="4">
    <source>
        <dbReference type="ARBA" id="ARBA00022833"/>
    </source>
</evidence>
<dbReference type="PROSITE" id="PS50808">
    <property type="entry name" value="ZF_BED"/>
    <property type="match status" value="1"/>
</dbReference>
<keyword evidence="5" id="KW-0238">DNA-binding</keyword>
<keyword evidence="2" id="KW-0479">Metal-binding</keyword>
<dbReference type="InterPro" id="IPR003656">
    <property type="entry name" value="Znf_BED"/>
</dbReference>
<evidence type="ECO:0000256" key="7">
    <source>
        <dbReference type="PROSITE-ProRule" id="PRU00027"/>
    </source>
</evidence>
<dbReference type="GO" id="GO:0005634">
    <property type="term" value="C:nucleus"/>
    <property type="evidence" value="ECO:0007669"/>
    <property type="project" value="UniProtKB-SubCell"/>
</dbReference>
<dbReference type="PANTHER" id="PTHR32166">
    <property type="entry name" value="OSJNBA0013A04.12 PROTEIN"/>
    <property type="match status" value="1"/>
</dbReference>
<dbReference type="InterPro" id="IPR007021">
    <property type="entry name" value="DUF659"/>
</dbReference>
<gene>
    <name evidence="10" type="ORF">SLEP1_g37470</name>
</gene>
<organism evidence="10 11">
    <name type="scientific">Rubroshorea leprosula</name>
    <dbReference type="NCBI Taxonomy" id="152421"/>
    <lineage>
        <taxon>Eukaryota</taxon>
        <taxon>Viridiplantae</taxon>
        <taxon>Streptophyta</taxon>
        <taxon>Embryophyta</taxon>
        <taxon>Tracheophyta</taxon>
        <taxon>Spermatophyta</taxon>
        <taxon>Magnoliopsida</taxon>
        <taxon>eudicotyledons</taxon>
        <taxon>Gunneridae</taxon>
        <taxon>Pentapetalae</taxon>
        <taxon>rosids</taxon>
        <taxon>malvids</taxon>
        <taxon>Malvales</taxon>
        <taxon>Dipterocarpaceae</taxon>
        <taxon>Rubroshorea</taxon>
    </lineage>
</organism>
<comment type="subcellular location">
    <subcellularLocation>
        <location evidence="1">Nucleus</location>
    </subcellularLocation>
</comment>
<keyword evidence="3 7" id="KW-0863">Zinc-finger</keyword>
<dbReference type="PANTHER" id="PTHR32166:SF88">
    <property type="entry name" value="HAT TRANSPOSON SUPERFAMILY"/>
    <property type="match status" value="1"/>
</dbReference>
<keyword evidence="11" id="KW-1185">Reference proteome</keyword>
<evidence type="ECO:0000259" key="9">
    <source>
        <dbReference type="PROSITE" id="PS50808"/>
    </source>
</evidence>
<dbReference type="EMBL" id="BPVZ01000079">
    <property type="protein sequence ID" value="GKV28406.1"/>
    <property type="molecule type" value="Genomic_DNA"/>
</dbReference>
<comment type="caution">
    <text evidence="10">The sequence shown here is derived from an EMBL/GenBank/DDBJ whole genome shotgun (WGS) entry which is preliminary data.</text>
</comment>
<evidence type="ECO:0000313" key="11">
    <source>
        <dbReference type="Proteomes" id="UP001054252"/>
    </source>
</evidence>
<dbReference type="GO" id="GO:0008270">
    <property type="term" value="F:zinc ion binding"/>
    <property type="evidence" value="ECO:0007669"/>
    <property type="project" value="UniProtKB-KW"/>
</dbReference>
<evidence type="ECO:0000256" key="5">
    <source>
        <dbReference type="ARBA" id="ARBA00023125"/>
    </source>
</evidence>
<accession>A0AAV5KVA0</accession>
<sequence>MGSQFAPVPIKSRKQDPAWKHCHMLKDGEKVQLKCVYCSKVFRGGGIHRIKEHLATLKSGNASPCSSVPPDVCDQMQKSLDGITPKRRKTQKVGEEIMRISGGAETQKIGEEIMRIAGEAETLAIEGDANTGLHMFGAMDPLEPCSASGLLVNREVSSSAARDKRKRGRKSSANTNALAFNTSGLGADADAAATLNTTGLDEDVVAPNTTGLGAKRVNNHLNMAIGRFLFDVGAPLDAVNSVYFQPMFDAIVSVGSESLLPSQNDIRGWVLKNSVEEVKADVNKIAAAWGKTGCSVLVDQQKTETKVQLNFLVNCPEGMVFLKSVDASGFSSSSDALYELLKQLVEEVGLNNIMQVITNNDELCIAAARRLADTFPSLYWTPCAVCCLDMILRDFSKIGSINAIIEQARSITRFMYNHSEVLNMVRRYTFGIDVIEPAVTHSATNFTTLKRIVDLKQNLQSVVTSQEWVDSPYSKKPGGLEMLDIVSNQSFWSTCDRITQLTNPLLRVLRIVGSKKRPAMGYVYAGMYRAKETIKKELVKREEYMIYWDIIDHYWRQQWQHPLHAAGFYLNPKFFYSFEGDMPKEIHSGMLDCIERLVPDIRMQDKIVKELHSYKNAVGDFGRNMAIRARETLLPAEWWSTYGGSCPNLARLAIRILSQTCSSRGFNRNHICFEQLHDVRNCLEHQRLRDLIFVQYNLRLKQISRGSEDKEQNYVDPISVDTVSVVEDWVREDICFEDYSNSDWMALDQLSLNTMFLGLPVDEVDELGAGFGDEEIFDRLDE</sequence>
<feature type="domain" description="BED-type" evidence="9">
    <location>
        <begin position="13"/>
        <end position="72"/>
    </location>
</feature>
<evidence type="ECO:0000256" key="6">
    <source>
        <dbReference type="ARBA" id="ARBA00023242"/>
    </source>
</evidence>
<proteinExistence type="predicted"/>
<name>A0AAV5KVA0_9ROSI</name>
<dbReference type="AlphaFoldDB" id="A0AAV5KVA0"/>
<dbReference type="InterPro" id="IPR008906">
    <property type="entry name" value="HATC_C_dom"/>
</dbReference>
<keyword evidence="6" id="KW-0539">Nucleus</keyword>
<evidence type="ECO:0000313" key="10">
    <source>
        <dbReference type="EMBL" id="GKV28406.1"/>
    </source>
</evidence>